<dbReference type="Proteomes" id="UP000624709">
    <property type="component" value="Unassembled WGS sequence"/>
</dbReference>
<evidence type="ECO:0000256" key="1">
    <source>
        <dbReference type="SAM" id="MobiDB-lite"/>
    </source>
</evidence>
<accession>A0ABQ4BS52</accession>
<protein>
    <submittedName>
        <fullName evidence="2">Uncharacterized protein</fullName>
    </submittedName>
</protein>
<sequence>MALVIKAIVRMLNDAAAQDALLNMASIADTVQNAAQLARWTAATRDPSSTVEDRATPLAEPPASQPGARPS</sequence>
<evidence type="ECO:0000313" key="2">
    <source>
        <dbReference type="EMBL" id="GIE73492.1"/>
    </source>
</evidence>
<feature type="region of interest" description="Disordered" evidence="1">
    <location>
        <begin position="42"/>
        <end position="71"/>
    </location>
</feature>
<organism evidence="2 3">
    <name type="scientific">Actinoplanes palleronii</name>
    <dbReference type="NCBI Taxonomy" id="113570"/>
    <lineage>
        <taxon>Bacteria</taxon>
        <taxon>Bacillati</taxon>
        <taxon>Actinomycetota</taxon>
        <taxon>Actinomycetes</taxon>
        <taxon>Micromonosporales</taxon>
        <taxon>Micromonosporaceae</taxon>
        <taxon>Actinoplanes</taxon>
    </lineage>
</organism>
<keyword evidence="3" id="KW-1185">Reference proteome</keyword>
<dbReference type="RefSeq" id="WP_203831072.1">
    <property type="nucleotide sequence ID" value="NZ_BAAATY010000066.1"/>
</dbReference>
<proteinExistence type="predicted"/>
<reference evidence="2 3" key="1">
    <citation type="submission" date="2021-01" db="EMBL/GenBank/DDBJ databases">
        <title>Whole genome shotgun sequence of Actinoplanes palleronii NBRC 14916.</title>
        <authorList>
            <person name="Komaki H."/>
            <person name="Tamura T."/>
        </authorList>
    </citation>
    <scope>NUCLEOTIDE SEQUENCE [LARGE SCALE GENOMIC DNA]</scope>
    <source>
        <strain evidence="2 3">NBRC 14916</strain>
    </source>
</reference>
<gene>
    <name evidence="2" type="ORF">Apa02nite_096000</name>
</gene>
<evidence type="ECO:0000313" key="3">
    <source>
        <dbReference type="Proteomes" id="UP000624709"/>
    </source>
</evidence>
<comment type="caution">
    <text evidence="2">The sequence shown here is derived from an EMBL/GenBank/DDBJ whole genome shotgun (WGS) entry which is preliminary data.</text>
</comment>
<name>A0ABQ4BS52_9ACTN</name>
<dbReference type="EMBL" id="BOMS01000175">
    <property type="protein sequence ID" value="GIE73492.1"/>
    <property type="molecule type" value="Genomic_DNA"/>
</dbReference>